<dbReference type="Gene3D" id="1.10.10.1150">
    <property type="entry name" value="Coenzyme PQQ synthesis protein D (PqqD)"/>
    <property type="match status" value="1"/>
</dbReference>
<comment type="caution">
    <text evidence="1">The sequence shown here is derived from an EMBL/GenBank/DDBJ whole genome shotgun (WGS) entry which is preliminary data.</text>
</comment>
<keyword evidence="2" id="KW-1185">Reference proteome</keyword>
<dbReference type="InterPro" id="IPR041881">
    <property type="entry name" value="PqqD_sf"/>
</dbReference>
<dbReference type="AlphaFoldDB" id="A0A2P8CF30"/>
<dbReference type="NCBIfam" id="NF033530">
    <property type="entry name" value="lasso_PqqD_Strm"/>
    <property type="match status" value="1"/>
</dbReference>
<evidence type="ECO:0000313" key="2">
    <source>
        <dbReference type="Proteomes" id="UP000240542"/>
    </source>
</evidence>
<organism evidence="1 2">
    <name type="scientific">Murinocardiopsis flavida</name>
    <dbReference type="NCBI Taxonomy" id="645275"/>
    <lineage>
        <taxon>Bacteria</taxon>
        <taxon>Bacillati</taxon>
        <taxon>Actinomycetota</taxon>
        <taxon>Actinomycetes</taxon>
        <taxon>Streptosporangiales</taxon>
        <taxon>Nocardiopsidaceae</taxon>
        <taxon>Murinocardiopsis</taxon>
    </lineage>
</organism>
<dbReference type="InterPro" id="IPR008792">
    <property type="entry name" value="PQQD"/>
</dbReference>
<sequence length="83" mass="9328">MRLAESVVFTETEYGIVLLDERKDEYFNLNPTAALVLQVLLEGGDRDEAASRLSQEFTVARTDASHDVDDLVRRLRSEGLITS</sequence>
<dbReference type="Proteomes" id="UP000240542">
    <property type="component" value="Unassembled WGS sequence"/>
</dbReference>
<dbReference type="OrthoDB" id="5195143at2"/>
<dbReference type="EMBL" id="PYGA01000040">
    <property type="protein sequence ID" value="PSK83552.1"/>
    <property type="molecule type" value="Genomic_DNA"/>
</dbReference>
<accession>A0A2P8CF30</accession>
<protein>
    <submittedName>
        <fullName evidence="1">Coenzyme PQQ synthesis protein D (PqqD)</fullName>
    </submittedName>
</protein>
<evidence type="ECO:0000313" key="1">
    <source>
        <dbReference type="EMBL" id="PSK83552.1"/>
    </source>
</evidence>
<reference evidence="1 2" key="1">
    <citation type="submission" date="2018-03" db="EMBL/GenBank/DDBJ databases">
        <title>Genomic Encyclopedia of Archaeal and Bacterial Type Strains, Phase II (KMG-II): from individual species to whole genera.</title>
        <authorList>
            <person name="Goeker M."/>
        </authorList>
    </citation>
    <scope>NUCLEOTIDE SEQUENCE [LARGE SCALE GENOMIC DNA]</scope>
    <source>
        <strain evidence="1 2">DSM 45312</strain>
    </source>
</reference>
<name>A0A2P8CF30_9ACTN</name>
<dbReference type="Pfam" id="PF05402">
    <property type="entry name" value="PqqD"/>
    <property type="match status" value="1"/>
</dbReference>
<dbReference type="RefSeq" id="WP_106586951.1">
    <property type="nucleotide sequence ID" value="NZ_PYGA01000040.1"/>
</dbReference>
<gene>
    <name evidence="1" type="ORF">CLV63_1404</name>
</gene>
<proteinExistence type="predicted"/>